<evidence type="ECO:0000313" key="1">
    <source>
        <dbReference type="EMBL" id="UYV74153.1"/>
    </source>
</evidence>
<accession>A0ABY6KZM2</accession>
<protein>
    <recommendedName>
        <fullName evidence="3">Transposase</fullName>
    </recommendedName>
</protein>
<dbReference type="EMBL" id="CP092873">
    <property type="protein sequence ID" value="UYV74153.1"/>
    <property type="molecule type" value="Genomic_DNA"/>
</dbReference>
<sequence>MPEGQTINRNYYLDVLRHLREAVCQKRPEKLHQKNWLLHHDNARPHTAVTVQLYLAKHGIALLPQPPYSIDLAPKDFFLYPNIEKVNTKNILKSLNDEDFQRCFEIWKKRWNKCIDSDDHAVGKHASWGHEIEDDHRCVVRRGRSTEVNQNPMDILGFRLRFGSFLDSEFGRRGVLSSLILHSAAVGPLVLWFGLLDDQSEGVFCLLHHLHPLLVHLQFCSVLGPGGR</sequence>
<dbReference type="InterPro" id="IPR052709">
    <property type="entry name" value="Transposase-MT_Hybrid"/>
</dbReference>
<dbReference type="PANTHER" id="PTHR46060:SF1">
    <property type="entry name" value="MARINER MOS1 TRANSPOSASE-LIKE PROTEIN"/>
    <property type="match status" value="1"/>
</dbReference>
<reference evidence="1 2" key="1">
    <citation type="submission" date="2022-01" db="EMBL/GenBank/DDBJ databases">
        <title>A chromosomal length assembly of Cordylochernes scorpioides.</title>
        <authorList>
            <person name="Zeh D."/>
            <person name="Zeh J."/>
        </authorList>
    </citation>
    <scope>NUCLEOTIDE SEQUENCE [LARGE SCALE GENOMIC DNA]</scope>
    <source>
        <strain evidence="1">IN4F17</strain>
        <tissue evidence="1">Whole Body</tissue>
    </source>
</reference>
<dbReference type="Gene3D" id="3.30.420.10">
    <property type="entry name" value="Ribonuclease H-like superfamily/Ribonuclease H"/>
    <property type="match status" value="1"/>
</dbReference>
<keyword evidence="2" id="KW-1185">Reference proteome</keyword>
<evidence type="ECO:0008006" key="3">
    <source>
        <dbReference type="Google" id="ProtNLM"/>
    </source>
</evidence>
<organism evidence="1 2">
    <name type="scientific">Cordylochernes scorpioides</name>
    <dbReference type="NCBI Taxonomy" id="51811"/>
    <lineage>
        <taxon>Eukaryota</taxon>
        <taxon>Metazoa</taxon>
        <taxon>Ecdysozoa</taxon>
        <taxon>Arthropoda</taxon>
        <taxon>Chelicerata</taxon>
        <taxon>Arachnida</taxon>
        <taxon>Pseudoscorpiones</taxon>
        <taxon>Cheliferoidea</taxon>
        <taxon>Chernetidae</taxon>
        <taxon>Cordylochernes</taxon>
    </lineage>
</organism>
<dbReference type="InterPro" id="IPR036397">
    <property type="entry name" value="RNaseH_sf"/>
</dbReference>
<name>A0ABY6KZM2_9ARAC</name>
<gene>
    <name evidence="1" type="ORF">LAZ67_11002258</name>
</gene>
<evidence type="ECO:0000313" key="2">
    <source>
        <dbReference type="Proteomes" id="UP001235939"/>
    </source>
</evidence>
<proteinExistence type="predicted"/>
<dbReference type="PANTHER" id="PTHR46060">
    <property type="entry name" value="MARINER MOS1 TRANSPOSASE-LIKE PROTEIN"/>
    <property type="match status" value="1"/>
</dbReference>
<dbReference type="Proteomes" id="UP001235939">
    <property type="component" value="Chromosome 11"/>
</dbReference>